<comment type="caution">
    <text evidence="2">The sequence shown here is derived from an EMBL/GenBank/DDBJ whole genome shotgun (WGS) entry which is preliminary data.</text>
</comment>
<reference evidence="2" key="1">
    <citation type="journal article" date="2020" name="bioRxiv">
        <title>Hybrid origin of Populus tomentosa Carr. identified through genome sequencing and phylogenomic analysis.</title>
        <authorList>
            <person name="An X."/>
            <person name="Gao K."/>
            <person name="Chen Z."/>
            <person name="Li J."/>
            <person name="Yang X."/>
            <person name="Yang X."/>
            <person name="Zhou J."/>
            <person name="Guo T."/>
            <person name="Zhao T."/>
            <person name="Huang S."/>
            <person name="Miao D."/>
            <person name="Khan W.U."/>
            <person name="Rao P."/>
            <person name="Ye M."/>
            <person name="Lei B."/>
            <person name="Liao W."/>
            <person name="Wang J."/>
            <person name="Ji L."/>
            <person name="Li Y."/>
            <person name="Guo B."/>
            <person name="Mustafa N.S."/>
            <person name="Li S."/>
            <person name="Yun Q."/>
            <person name="Keller S.R."/>
            <person name="Mao J."/>
            <person name="Zhang R."/>
            <person name="Strauss S.H."/>
        </authorList>
    </citation>
    <scope>NUCLEOTIDE SEQUENCE</scope>
    <source>
        <strain evidence="2">GM15</strain>
        <tissue evidence="2">Leaf</tissue>
    </source>
</reference>
<dbReference type="PANTHER" id="PTHR47662">
    <property type="entry name" value="RING-TYPE DOMAIN-CONTAINING PROTEIN"/>
    <property type="match status" value="1"/>
</dbReference>
<evidence type="ECO:0000256" key="1">
    <source>
        <dbReference type="SAM" id="Phobius"/>
    </source>
</evidence>
<accession>A0A8X7ZBD2</accession>
<keyword evidence="1" id="KW-0472">Membrane</keyword>
<dbReference type="AlphaFoldDB" id="A0A8X7ZBD2"/>
<sequence length="112" mass="12821">MAALLNVFRHLYTIAVSFFNLLLLKALFLIRSFVPGTGRNQESVQYAYRNLRKAKGTTVLPDEIVVNYHQLRDNILNGGSYDDIIFLLSALYGRGKTSFSVLWKWEIEEGGY</sequence>
<dbReference type="PANTHER" id="PTHR47662:SF1">
    <property type="entry name" value="RING-TYPE DOMAIN-CONTAINING PROTEIN"/>
    <property type="match status" value="1"/>
</dbReference>
<protein>
    <submittedName>
        <fullName evidence="2">Uncharacterized protein</fullName>
    </submittedName>
</protein>
<dbReference type="EMBL" id="JAAWWB010000013">
    <property type="protein sequence ID" value="KAG6768398.1"/>
    <property type="molecule type" value="Genomic_DNA"/>
</dbReference>
<gene>
    <name evidence="2" type="ORF">POTOM_027312</name>
</gene>
<evidence type="ECO:0000313" key="2">
    <source>
        <dbReference type="EMBL" id="KAG6768398.1"/>
    </source>
</evidence>
<name>A0A8X7ZBD2_POPTO</name>
<keyword evidence="1" id="KW-0812">Transmembrane</keyword>
<organism evidence="2 3">
    <name type="scientific">Populus tomentosa</name>
    <name type="common">Chinese white poplar</name>
    <dbReference type="NCBI Taxonomy" id="118781"/>
    <lineage>
        <taxon>Eukaryota</taxon>
        <taxon>Viridiplantae</taxon>
        <taxon>Streptophyta</taxon>
        <taxon>Embryophyta</taxon>
        <taxon>Tracheophyta</taxon>
        <taxon>Spermatophyta</taxon>
        <taxon>Magnoliopsida</taxon>
        <taxon>eudicotyledons</taxon>
        <taxon>Gunneridae</taxon>
        <taxon>Pentapetalae</taxon>
        <taxon>rosids</taxon>
        <taxon>fabids</taxon>
        <taxon>Malpighiales</taxon>
        <taxon>Salicaceae</taxon>
        <taxon>Saliceae</taxon>
        <taxon>Populus</taxon>
    </lineage>
</organism>
<evidence type="ECO:0000313" key="3">
    <source>
        <dbReference type="Proteomes" id="UP000886885"/>
    </source>
</evidence>
<keyword evidence="1" id="KW-1133">Transmembrane helix</keyword>
<feature type="transmembrane region" description="Helical" evidence="1">
    <location>
        <begin position="12"/>
        <end position="30"/>
    </location>
</feature>
<keyword evidence="3" id="KW-1185">Reference proteome</keyword>
<proteinExistence type="predicted"/>
<dbReference type="Proteomes" id="UP000886885">
    <property type="component" value="Chromosome 7A"/>
</dbReference>